<comment type="caution">
    <text evidence="3">The sequence shown here is derived from an EMBL/GenBank/DDBJ whole genome shotgun (WGS) entry which is preliminary data.</text>
</comment>
<dbReference type="EMBL" id="JAFBMS010000016">
    <property type="protein sequence ID" value="KAG9346160.1"/>
    <property type="molecule type" value="Genomic_DNA"/>
</dbReference>
<dbReference type="GO" id="GO:0006629">
    <property type="term" value="P:lipid metabolic process"/>
    <property type="evidence" value="ECO:0007669"/>
    <property type="project" value="InterPro"/>
</dbReference>
<feature type="region of interest" description="Disordered" evidence="1">
    <location>
        <begin position="192"/>
        <end position="217"/>
    </location>
</feature>
<evidence type="ECO:0000313" key="4">
    <source>
        <dbReference type="Proteomes" id="UP000824540"/>
    </source>
</evidence>
<evidence type="ECO:0000313" key="3">
    <source>
        <dbReference type="EMBL" id="KAG9346160.1"/>
    </source>
</evidence>
<dbReference type="GO" id="GO:0008081">
    <property type="term" value="F:phosphoric diester hydrolase activity"/>
    <property type="evidence" value="ECO:0007669"/>
    <property type="project" value="InterPro"/>
</dbReference>
<evidence type="ECO:0000259" key="2">
    <source>
        <dbReference type="PROSITE" id="PS51704"/>
    </source>
</evidence>
<organism evidence="3 4">
    <name type="scientific">Albula glossodonta</name>
    <name type="common">roundjaw bonefish</name>
    <dbReference type="NCBI Taxonomy" id="121402"/>
    <lineage>
        <taxon>Eukaryota</taxon>
        <taxon>Metazoa</taxon>
        <taxon>Chordata</taxon>
        <taxon>Craniata</taxon>
        <taxon>Vertebrata</taxon>
        <taxon>Euteleostomi</taxon>
        <taxon>Actinopterygii</taxon>
        <taxon>Neopterygii</taxon>
        <taxon>Teleostei</taxon>
        <taxon>Albuliformes</taxon>
        <taxon>Albulidae</taxon>
        <taxon>Albula</taxon>
    </lineage>
</organism>
<dbReference type="Proteomes" id="UP000824540">
    <property type="component" value="Unassembled WGS sequence"/>
</dbReference>
<keyword evidence="4" id="KW-1185">Reference proteome</keyword>
<name>A0A8T2P340_9TELE</name>
<protein>
    <recommendedName>
        <fullName evidence="2">GP-PDE domain-containing protein</fullName>
    </recommendedName>
</protein>
<feature type="region of interest" description="Disordered" evidence="1">
    <location>
        <begin position="145"/>
        <end position="179"/>
    </location>
</feature>
<dbReference type="AlphaFoldDB" id="A0A8T2P340"/>
<proteinExistence type="predicted"/>
<dbReference type="PROSITE" id="PS51704">
    <property type="entry name" value="GP_PDE"/>
    <property type="match status" value="1"/>
</dbReference>
<gene>
    <name evidence="3" type="ORF">JZ751_007978</name>
</gene>
<feature type="compositionally biased region" description="Basic and acidic residues" evidence="1">
    <location>
        <begin position="145"/>
        <end position="166"/>
    </location>
</feature>
<dbReference type="InterPro" id="IPR030395">
    <property type="entry name" value="GP_PDE_dom"/>
</dbReference>
<accession>A0A8T2P340</accession>
<reference evidence="3" key="1">
    <citation type="thesis" date="2021" institute="BYU ScholarsArchive" country="Provo, UT, USA">
        <title>Applications of and Algorithms for Genome Assembly and Genomic Analyses with an Emphasis on Marine Teleosts.</title>
        <authorList>
            <person name="Pickett B.D."/>
        </authorList>
    </citation>
    <scope>NUCLEOTIDE SEQUENCE</scope>
    <source>
        <strain evidence="3">HI-2016</strain>
    </source>
</reference>
<sequence length="363" mass="39964">MSESHRVQAHNLLLCGRAPLMHPMTEASVSQQGSKKGFPNGRVSVRVQQARDPPQMQFSRHSLPLQRTWYYRETRSPLQLSQVHKATGPYLKCCRRPRAGQRIWTDVPTAAGNENQQSGKGVLALAQCCENAVRTLAVSWSLHVQDDTGRGQEREKGRSPVAHDEEALSVGGGGAEKLPPLISYRSQVMPKTNSTLPVQPRDLQEAETPPPPKDAAQHLSADMTSCLSLLKLSITPPAHLHQRSQGDWLNRADLDALPGQGRAGLDLPQAVPDGVQVEALGDLGGRRRRQQVLLVGEDQDRNATQLLLVQQLCQLLYLRRGDVADVLRRELFEEGGLAAIVQAQEQDPHLLVWGALQLTQDGQ</sequence>
<evidence type="ECO:0000256" key="1">
    <source>
        <dbReference type="SAM" id="MobiDB-lite"/>
    </source>
</evidence>
<feature type="domain" description="GP-PDE" evidence="2">
    <location>
        <begin position="314"/>
        <end position="363"/>
    </location>
</feature>